<feature type="domain" description="Lipid/polyisoprenoid-binding YceI-like" evidence="2">
    <location>
        <begin position="50"/>
        <end position="174"/>
    </location>
</feature>
<dbReference type="EMBL" id="LGIA01000190">
    <property type="protein sequence ID" value="KOH43358.1"/>
    <property type="molecule type" value="Genomic_DNA"/>
</dbReference>
<proteinExistence type="predicted"/>
<evidence type="ECO:0000313" key="4">
    <source>
        <dbReference type="Proteomes" id="UP000036958"/>
    </source>
</evidence>
<evidence type="ECO:0000313" key="3">
    <source>
        <dbReference type="EMBL" id="KOH43358.1"/>
    </source>
</evidence>
<keyword evidence="1" id="KW-0732">Signal</keyword>
<dbReference type="Proteomes" id="UP000036958">
    <property type="component" value="Unassembled WGS sequence"/>
</dbReference>
<gene>
    <name evidence="3" type="ORF">NC99_37850</name>
</gene>
<dbReference type="PATRIC" id="fig|1409788.3.peg.3870"/>
<keyword evidence="4" id="KW-1185">Reference proteome</keyword>
<comment type="caution">
    <text evidence="3">The sequence shown here is derived from an EMBL/GenBank/DDBJ whole genome shotgun (WGS) entry which is preliminary data.</text>
</comment>
<dbReference type="SUPFAM" id="SSF101874">
    <property type="entry name" value="YceI-like"/>
    <property type="match status" value="1"/>
</dbReference>
<evidence type="ECO:0000259" key="2">
    <source>
        <dbReference type="Pfam" id="PF04264"/>
    </source>
</evidence>
<dbReference type="InterPro" id="IPR036761">
    <property type="entry name" value="TTHA0802/YceI-like_sf"/>
</dbReference>
<dbReference type="RefSeq" id="WP_053186718.1">
    <property type="nucleotide sequence ID" value="NZ_LGIA01000190.1"/>
</dbReference>
<dbReference type="AlphaFoldDB" id="A0A0L8V4S0"/>
<dbReference type="Pfam" id="PF04264">
    <property type="entry name" value="YceI"/>
    <property type="match status" value="1"/>
</dbReference>
<dbReference type="OrthoDB" id="116832at2"/>
<dbReference type="PANTHER" id="PTHR34406:SF1">
    <property type="entry name" value="PROTEIN YCEI"/>
    <property type="match status" value="1"/>
</dbReference>
<feature type="signal peptide" evidence="1">
    <location>
        <begin position="1"/>
        <end position="19"/>
    </location>
</feature>
<dbReference type="STRING" id="1409788.NC99_37850"/>
<evidence type="ECO:0000256" key="1">
    <source>
        <dbReference type="SAM" id="SignalP"/>
    </source>
</evidence>
<accession>A0A0L8V4S0</accession>
<organism evidence="3 4">
    <name type="scientific">Sunxiuqinia dokdonensis</name>
    <dbReference type="NCBI Taxonomy" id="1409788"/>
    <lineage>
        <taxon>Bacteria</taxon>
        <taxon>Pseudomonadati</taxon>
        <taxon>Bacteroidota</taxon>
        <taxon>Bacteroidia</taxon>
        <taxon>Marinilabiliales</taxon>
        <taxon>Prolixibacteraceae</taxon>
        <taxon>Sunxiuqinia</taxon>
    </lineage>
</organism>
<dbReference type="PANTHER" id="PTHR34406">
    <property type="entry name" value="PROTEIN YCEI"/>
    <property type="match status" value="1"/>
</dbReference>
<sequence>MKFVWTTALLFATSLLIQAQVLTSHEVTLSFFSDAPLEDISAESKAGVSALDLHSKSIYFKVAIRSFEFRKSLMQEHFNENYMESHQYPHAEFKGQLTSEIDFSTAGTYPASVEGELTIHNVTKSYQVSGELQVTKEEIAIQATFPVKLVDHEIKIPRLLIKNIAEVVEVSVAAKYQTNSE</sequence>
<name>A0A0L8V4S0_9BACT</name>
<feature type="chain" id="PRO_5005591572" description="Lipid/polyisoprenoid-binding YceI-like domain-containing protein" evidence="1">
    <location>
        <begin position="20"/>
        <end position="181"/>
    </location>
</feature>
<reference evidence="4" key="1">
    <citation type="submission" date="2015-07" db="EMBL/GenBank/DDBJ databases">
        <title>Genome sequencing of Sunxiuqinia dokdonensis strain SK.</title>
        <authorList>
            <person name="Ahn S."/>
            <person name="Kim B.-C."/>
        </authorList>
    </citation>
    <scope>NUCLEOTIDE SEQUENCE [LARGE SCALE GENOMIC DNA]</scope>
    <source>
        <strain evidence="4">SK</strain>
    </source>
</reference>
<protein>
    <recommendedName>
        <fullName evidence="2">Lipid/polyisoprenoid-binding YceI-like domain-containing protein</fullName>
    </recommendedName>
</protein>
<dbReference type="InterPro" id="IPR007372">
    <property type="entry name" value="Lipid/polyisoprenoid-bd_YceI"/>
</dbReference>
<dbReference type="Gene3D" id="2.40.128.110">
    <property type="entry name" value="Lipid/polyisoprenoid-binding, YceI-like"/>
    <property type="match status" value="1"/>
</dbReference>